<accession>A0A8S1RR00</accession>
<name>A0A8S1RR00_9CILI</name>
<dbReference type="Proteomes" id="UP000692954">
    <property type="component" value="Unassembled WGS sequence"/>
</dbReference>
<proteinExistence type="predicted"/>
<dbReference type="EMBL" id="CAJJDN010000438">
    <property type="protein sequence ID" value="CAD8131271.1"/>
    <property type="molecule type" value="Genomic_DNA"/>
</dbReference>
<protein>
    <submittedName>
        <fullName evidence="1">Uncharacterized protein</fullName>
    </submittedName>
</protein>
<gene>
    <name evidence="1" type="ORF">PSON_ATCC_30995.1.T4380001</name>
</gene>
<organism evidence="1 2">
    <name type="scientific">Paramecium sonneborni</name>
    <dbReference type="NCBI Taxonomy" id="65129"/>
    <lineage>
        <taxon>Eukaryota</taxon>
        <taxon>Sar</taxon>
        <taxon>Alveolata</taxon>
        <taxon>Ciliophora</taxon>
        <taxon>Intramacronucleata</taxon>
        <taxon>Oligohymenophorea</taxon>
        <taxon>Peniculida</taxon>
        <taxon>Parameciidae</taxon>
        <taxon>Paramecium</taxon>
    </lineage>
</organism>
<reference evidence="1" key="1">
    <citation type="submission" date="2021-01" db="EMBL/GenBank/DDBJ databases">
        <authorList>
            <consortium name="Genoscope - CEA"/>
            <person name="William W."/>
        </authorList>
    </citation>
    <scope>NUCLEOTIDE SEQUENCE</scope>
</reference>
<sequence>MLEQQNSISLIFLQNCLKSVKQPDVEQIRNKKSQLQYLYKNQKDQQLWIHILIKLKRFDYNFIFNLKAETSSCSSTSTYMVQSIYHKFFKTNVITKVFLKMKFQNGALKQEKASWGIVQNLLSKFFKIF</sequence>
<evidence type="ECO:0000313" key="1">
    <source>
        <dbReference type="EMBL" id="CAD8131271.1"/>
    </source>
</evidence>
<comment type="caution">
    <text evidence="1">The sequence shown here is derived from an EMBL/GenBank/DDBJ whole genome shotgun (WGS) entry which is preliminary data.</text>
</comment>
<dbReference type="AlphaFoldDB" id="A0A8S1RR00"/>
<evidence type="ECO:0000313" key="2">
    <source>
        <dbReference type="Proteomes" id="UP000692954"/>
    </source>
</evidence>
<keyword evidence="2" id="KW-1185">Reference proteome</keyword>